<dbReference type="PIRSF" id="PIRSF016325">
    <property type="entry name" value="Phstyr_phstse_ac"/>
    <property type="match status" value="1"/>
</dbReference>
<comment type="similarity">
    <text evidence="3 10">Belongs to the PTPA-type PPIase family.</text>
</comment>
<comment type="subcellular location">
    <subcellularLocation>
        <location evidence="2 10">Cytoplasm</location>
    </subcellularLocation>
</comment>
<comment type="function">
    <text evidence="10">PPIases accelerate the folding of proteins. It catalyzes the cis-trans isomerization of proline imidic peptide bonds in oligopeptides.</text>
</comment>
<gene>
    <name evidence="11" type="primary">PPP2R4</name>
    <name evidence="11" type="ORF">Ciccas_008545</name>
</gene>
<evidence type="ECO:0000256" key="7">
    <source>
        <dbReference type="ARBA" id="ARBA00023235"/>
    </source>
</evidence>
<dbReference type="GO" id="GO:0003755">
    <property type="term" value="F:peptidyl-prolyl cis-trans isomerase activity"/>
    <property type="evidence" value="ECO:0007669"/>
    <property type="project" value="UniProtKB-KW"/>
</dbReference>
<evidence type="ECO:0000313" key="12">
    <source>
        <dbReference type="Proteomes" id="UP001626550"/>
    </source>
</evidence>
<evidence type="ECO:0000313" key="11">
    <source>
        <dbReference type="EMBL" id="KAL3312856.1"/>
    </source>
</evidence>
<dbReference type="Pfam" id="PF03095">
    <property type="entry name" value="PTPA"/>
    <property type="match status" value="1"/>
</dbReference>
<keyword evidence="5 10" id="KW-0963">Cytoplasm</keyword>
<dbReference type="InterPro" id="IPR004327">
    <property type="entry name" value="Phstyr_phstse_ac"/>
</dbReference>
<dbReference type="EMBL" id="JBJKFK010001526">
    <property type="protein sequence ID" value="KAL3312856.1"/>
    <property type="molecule type" value="Genomic_DNA"/>
</dbReference>
<evidence type="ECO:0000256" key="5">
    <source>
        <dbReference type="ARBA" id="ARBA00022490"/>
    </source>
</evidence>
<evidence type="ECO:0000256" key="3">
    <source>
        <dbReference type="ARBA" id="ARBA00011019"/>
    </source>
</evidence>
<keyword evidence="7 10" id="KW-0413">Isomerase</keyword>
<evidence type="ECO:0000256" key="1">
    <source>
        <dbReference type="ARBA" id="ARBA00000971"/>
    </source>
</evidence>
<reference evidence="11 12" key="1">
    <citation type="submission" date="2024-11" db="EMBL/GenBank/DDBJ databases">
        <title>Adaptive evolution of stress response genes in parasites aligns with host niche diversity.</title>
        <authorList>
            <person name="Hahn C."/>
            <person name="Resl P."/>
        </authorList>
    </citation>
    <scope>NUCLEOTIDE SEQUENCE [LARGE SCALE GENOMIC DNA]</scope>
    <source>
        <strain evidence="11">EGGRZ-B1_66</strain>
        <tissue evidence="11">Body</tissue>
    </source>
</reference>
<evidence type="ECO:0000256" key="8">
    <source>
        <dbReference type="ARBA" id="ARBA00044786"/>
    </source>
</evidence>
<comment type="catalytic activity">
    <reaction evidence="1 10">
        <text>[protein]-peptidylproline (omega=180) = [protein]-peptidylproline (omega=0)</text>
        <dbReference type="Rhea" id="RHEA:16237"/>
        <dbReference type="Rhea" id="RHEA-COMP:10747"/>
        <dbReference type="Rhea" id="RHEA-COMP:10748"/>
        <dbReference type="ChEBI" id="CHEBI:83833"/>
        <dbReference type="ChEBI" id="CHEBI:83834"/>
        <dbReference type="EC" id="5.2.1.8"/>
    </reaction>
</comment>
<keyword evidence="6 10" id="KW-0697">Rotamase</keyword>
<keyword evidence="12" id="KW-1185">Reference proteome</keyword>
<dbReference type="SUPFAM" id="SSF140984">
    <property type="entry name" value="PTPA-like"/>
    <property type="match status" value="1"/>
</dbReference>
<dbReference type="PANTHER" id="PTHR10012">
    <property type="entry name" value="SERINE/THREONINE-PROTEIN PHOSPHATASE 2A REGULATORY SUBUNIT B"/>
    <property type="match status" value="1"/>
</dbReference>
<dbReference type="InterPro" id="IPR043170">
    <property type="entry name" value="PTPA_C_lid"/>
</dbReference>
<dbReference type="AlphaFoldDB" id="A0ABD2PZP1"/>
<sequence length="338" mass="38384">MVLSKQINSINDVAKWEKSVAYMKIMDLIEAVNKAVAFKPIPDSPKLSKNVEKVDVFLKNLNSDIQSVPLDVQPQRFGNKAFRQWFDSLEKSLKDKLQCSLFDEFALKDDDLSDLVDYFMESVGNRIRIDYGTGHELAFIAFLSNLFTLNYVSSEPAPDRSSLSDLCAIGLVIMPAYLNLVRHLQTYFHMEPAGSHGVWSLDDFQFVPFIWGSSQLLENVSLPPDLIPDHGVAAAEKDRYLFFGCIDYIFKVKTGPFFEHSSTLFGLTQVREGWSKINKGMIKMYKAEVLAKFPVVQHFKFGKHLTMELCTKLEKPLNVSRRPPPSFKPPTSIIGENN</sequence>
<comment type="caution">
    <text evidence="11">The sequence shown here is derived from an EMBL/GenBank/DDBJ whole genome shotgun (WGS) entry which is preliminary data.</text>
</comment>
<accession>A0ABD2PZP1</accession>
<dbReference type="GO" id="GO:0005737">
    <property type="term" value="C:cytoplasm"/>
    <property type="evidence" value="ECO:0007669"/>
    <property type="project" value="UniProtKB-SubCell"/>
</dbReference>
<protein>
    <recommendedName>
        <fullName evidence="8 10">Serine/threonine-protein phosphatase 2A activator</fullName>
        <ecNumber evidence="4 10">5.2.1.8</ecNumber>
    </recommendedName>
    <alternativeName>
        <fullName evidence="9 10">Phosphotyrosyl phosphatase activator</fullName>
    </alternativeName>
</protein>
<dbReference type="InterPro" id="IPR037218">
    <property type="entry name" value="PTPA_sf"/>
</dbReference>
<dbReference type="CDD" id="cd04087">
    <property type="entry name" value="PTPA"/>
    <property type="match status" value="1"/>
</dbReference>
<dbReference type="EC" id="5.2.1.8" evidence="4 10"/>
<name>A0ABD2PZP1_9PLAT</name>
<evidence type="ECO:0000256" key="2">
    <source>
        <dbReference type="ARBA" id="ARBA00004496"/>
    </source>
</evidence>
<proteinExistence type="inferred from homology"/>
<dbReference type="Proteomes" id="UP001626550">
    <property type="component" value="Unassembled WGS sequence"/>
</dbReference>
<dbReference type="Gene3D" id="1.20.120.1150">
    <property type="match status" value="1"/>
</dbReference>
<evidence type="ECO:0000256" key="6">
    <source>
        <dbReference type="ARBA" id="ARBA00023110"/>
    </source>
</evidence>
<organism evidence="11 12">
    <name type="scientific">Cichlidogyrus casuarinus</name>
    <dbReference type="NCBI Taxonomy" id="1844966"/>
    <lineage>
        <taxon>Eukaryota</taxon>
        <taxon>Metazoa</taxon>
        <taxon>Spiralia</taxon>
        <taxon>Lophotrochozoa</taxon>
        <taxon>Platyhelminthes</taxon>
        <taxon>Monogenea</taxon>
        <taxon>Monopisthocotylea</taxon>
        <taxon>Dactylogyridea</taxon>
        <taxon>Ancyrocephalidae</taxon>
        <taxon>Cichlidogyrus</taxon>
    </lineage>
</organism>
<dbReference type="FunFam" id="1.20.120.1150:FF:000002">
    <property type="entry name" value="Serine/threonine-protein phosphatase 2A activator"/>
    <property type="match status" value="1"/>
</dbReference>
<evidence type="ECO:0000256" key="9">
    <source>
        <dbReference type="ARBA" id="ARBA00044820"/>
    </source>
</evidence>
<dbReference type="PANTHER" id="PTHR10012:SF0">
    <property type="entry name" value="SERINE_THREONINE-PROTEIN PHOSPHATASE 2A ACTIVATOR"/>
    <property type="match status" value="1"/>
</dbReference>
<evidence type="ECO:0000256" key="4">
    <source>
        <dbReference type="ARBA" id="ARBA00013194"/>
    </source>
</evidence>
<evidence type="ECO:0000256" key="10">
    <source>
        <dbReference type="RuleBase" id="RU361210"/>
    </source>
</evidence>